<proteinExistence type="predicted"/>
<sequence>MNLNISAMYSCRMPQPPALPINLQLNTLTVPVRMSPSITVPPFLSSVPPILPPPSYQLMCSNSKADEADVDVVGITDAPCSVHLDNGDEDEEEPLDLSIKKKEICCAPSSSSVLIPPPNRPTVIKNGYGK</sequence>
<accession>A0A183DN71</accession>
<dbReference type="WBParaSite" id="GPUH_0001017501-mRNA-1">
    <property type="protein sequence ID" value="GPUH_0001017501-mRNA-1"/>
    <property type="gene ID" value="GPUH_0001017501"/>
</dbReference>
<reference evidence="3" key="1">
    <citation type="submission" date="2016-06" db="UniProtKB">
        <authorList>
            <consortium name="WormBaseParasite"/>
        </authorList>
    </citation>
    <scope>IDENTIFICATION</scope>
</reference>
<dbReference type="AlphaFoldDB" id="A0A183DN71"/>
<evidence type="ECO:0000313" key="3">
    <source>
        <dbReference type="WBParaSite" id="GPUH_0001017501-mRNA-1"/>
    </source>
</evidence>
<evidence type="ECO:0000313" key="1">
    <source>
        <dbReference type="EMBL" id="VDN17073.1"/>
    </source>
</evidence>
<dbReference type="EMBL" id="UYRT01077867">
    <property type="protein sequence ID" value="VDN17073.1"/>
    <property type="molecule type" value="Genomic_DNA"/>
</dbReference>
<gene>
    <name evidence="1" type="ORF">GPUH_LOCUS10162</name>
</gene>
<reference evidence="1 2" key="2">
    <citation type="submission" date="2018-11" db="EMBL/GenBank/DDBJ databases">
        <authorList>
            <consortium name="Pathogen Informatics"/>
        </authorList>
    </citation>
    <scope>NUCLEOTIDE SEQUENCE [LARGE SCALE GENOMIC DNA]</scope>
</reference>
<protein>
    <submittedName>
        <fullName evidence="3">Ovule protein</fullName>
    </submittedName>
</protein>
<name>A0A183DN71_9BILA</name>
<evidence type="ECO:0000313" key="2">
    <source>
        <dbReference type="Proteomes" id="UP000271098"/>
    </source>
</evidence>
<dbReference type="Proteomes" id="UP000271098">
    <property type="component" value="Unassembled WGS sequence"/>
</dbReference>
<keyword evidence="2" id="KW-1185">Reference proteome</keyword>
<organism evidence="3">
    <name type="scientific">Gongylonema pulchrum</name>
    <dbReference type="NCBI Taxonomy" id="637853"/>
    <lineage>
        <taxon>Eukaryota</taxon>
        <taxon>Metazoa</taxon>
        <taxon>Ecdysozoa</taxon>
        <taxon>Nematoda</taxon>
        <taxon>Chromadorea</taxon>
        <taxon>Rhabditida</taxon>
        <taxon>Spirurina</taxon>
        <taxon>Spiruromorpha</taxon>
        <taxon>Spiruroidea</taxon>
        <taxon>Gongylonematidae</taxon>
        <taxon>Gongylonema</taxon>
    </lineage>
</organism>